<name>A0AAN1JG21_9BURK</name>
<dbReference type="EMBL" id="AKAU01000108">
    <property type="protein sequence ID" value="EIM98843.1"/>
    <property type="molecule type" value="Genomic_DNA"/>
</dbReference>
<protein>
    <submittedName>
        <fullName evidence="1">Uncharacterized protein</fullName>
    </submittedName>
</protein>
<evidence type="ECO:0000313" key="1">
    <source>
        <dbReference type="EMBL" id="AUT73370.1"/>
    </source>
</evidence>
<dbReference type="KEGG" id="phs:C2L64_33865"/>
<evidence type="ECO:0000313" key="2">
    <source>
        <dbReference type="EMBL" id="EIM98843.1"/>
    </source>
</evidence>
<evidence type="ECO:0000313" key="4">
    <source>
        <dbReference type="Proteomes" id="UP000236649"/>
    </source>
</evidence>
<dbReference type="Proteomes" id="UP000236649">
    <property type="component" value="Chromosome 3"/>
</dbReference>
<dbReference type="EMBL" id="CP026107">
    <property type="protein sequence ID" value="AUT73370.1"/>
    <property type="molecule type" value="Genomic_DNA"/>
</dbReference>
<proteinExistence type="predicted"/>
<reference evidence="1 4" key="2">
    <citation type="submission" date="2018-01" db="EMBL/GenBank/DDBJ databases">
        <title>Species boundaries and ecological features among Paraburkholderia terrae DSMZ17804T, P. hospita DSMZ17164T and P. caribensis DSMZ13236T.</title>
        <authorList>
            <person name="Pratama A.A."/>
        </authorList>
    </citation>
    <scope>NUCLEOTIDE SEQUENCE [LARGE SCALE GENOMIC DNA]</scope>
    <source>
        <strain evidence="1 4">DSM 17164</strain>
    </source>
</reference>
<evidence type="ECO:0000313" key="3">
    <source>
        <dbReference type="Proteomes" id="UP000004980"/>
    </source>
</evidence>
<organism evidence="1 4">
    <name type="scientific">Paraburkholderia hospita</name>
    <dbReference type="NCBI Taxonomy" id="169430"/>
    <lineage>
        <taxon>Bacteria</taxon>
        <taxon>Pseudomonadati</taxon>
        <taxon>Pseudomonadota</taxon>
        <taxon>Betaproteobacteria</taxon>
        <taxon>Burkholderiales</taxon>
        <taxon>Burkholderiaceae</taxon>
        <taxon>Paraburkholderia</taxon>
    </lineage>
</organism>
<accession>A0AAN1JG21</accession>
<keyword evidence="3" id="KW-1185">Reference proteome</keyword>
<gene>
    <name evidence="1" type="ORF">C2L64_33865</name>
    <name evidence="2" type="ORF">WQE_20746</name>
</gene>
<sequence length="98" mass="10539">MAATLSSKAADGVLSSIFVAPEFLFTQPRQDNTGTTAMTTLRRDWILEKIKSIASSCPGMLLIPGTIVFKERITSETVADAIKSVQQAIAPCERPLQG</sequence>
<dbReference type="AlphaFoldDB" id="A0AAN1JG21"/>
<dbReference type="Proteomes" id="UP000004980">
    <property type="component" value="Unassembled WGS sequence"/>
</dbReference>
<reference evidence="2 3" key="1">
    <citation type="journal article" date="2012" name="J. Bacteriol.">
        <title>Draft Genome Sequence of the Soil Bacterium Burkholderia terrae Strain BS001, Which Interacts with Fungal Surface Structures.</title>
        <authorList>
            <person name="Nazir R."/>
            <person name="Hansen M.A."/>
            <person name="Sorensen S."/>
            <person name="van Elsas J.D."/>
        </authorList>
    </citation>
    <scope>NUCLEOTIDE SEQUENCE [LARGE SCALE GENOMIC DNA]</scope>
    <source>
        <strain evidence="2 3">BS001</strain>
    </source>
</reference>